<comment type="caution">
    <text evidence="1">The sequence shown here is derived from an EMBL/GenBank/DDBJ whole genome shotgun (WGS) entry which is preliminary data.</text>
</comment>
<sequence>MTAILFGECVSARDTTKVRIRALGNEGCDLEIDAPACMVDDTDVTLWIGAVGPFPATVTQSLPERSASRLAVRFKEPLDGRILQHFSA</sequence>
<dbReference type="RefSeq" id="WP_160987213.1">
    <property type="nucleotide sequence ID" value="NZ_WVTD01000020.1"/>
</dbReference>
<proteinExistence type="predicted"/>
<organism evidence="1 2">
    <name type="scientific">Novosphingobium silvae</name>
    <dbReference type="NCBI Taxonomy" id="2692619"/>
    <lineage>
        <taxon>Bacteria</taxon>
        <taxon>Pseudomonadati</taxon>
        <taxon>Pseudomonadota</taxon>
        <taxon>Alphaproteobacteria</taxon>
        <taxon>Sphingomonadales</taxon>
        <taxon>Sphingomonadaceae</taxon>
        <taxon>Novosphingobium</taxon>
    </lineage>
</organism>
<gene>
    <name evidence="1" type="ORF">GR702_18680</name>
</gene>
<evidence type="ECO:0008006" key="3">
    <source>
        <dbReference type="Google" id="ProtNLM"/>
    </source>
</evidence>
<protein>
    <recommendedName>
        <fullName evidence="3">PilZ domain-containing protein</fullName>
    </recommendedName>
</protein>
<dbReference type="EMBL" id="WVTD01000020">
    <property type="protein sequence ID" value="MYL99788.1"/>
    <property type="molecule type" value="Genomic_DNA"/>
</dbReference>
<accession>A0A7X4K9V7</accession>
<evidence type="ECO:0000313" key="2">
    <source>
        <dbReference type="Proteomes" id="UP000465810"/>
    </source>
</evidence>
<reference evidence="1 2" key="1">
    <citation type="submission" date="2019-12" db="EMBL/GenBank/DDBJ databases">
        <authorList>
            <person name="Feng G."/>
            <person name="Zhu H."/>
        </authorList>
    </citation>
    <scope>NUCLEOTIDE SEQUENCE [LARGE SCALE GENOMIC DNA]</scope>
    <source>
        <strain evidence="1 2">FGD1</strain>
    </source>
</reference>
<name>A0A7X4K9V7_9SPHN</name>
<dbReference type="AlphaFoldDB" id="A0A7X4K9V7"/>
<dbReference type="Proteomes" id="UP000465810">
    <property type="component" value="Unassembled WGS sequence"/>
</dbReference>
<evidence type="ECO:0000313" key="1">
    <source>
        <dbReference type="EMBL" id="MYL99788.1"/>
    </source>
</evidence>
<keyword evidence="2" id="KW-1185">Reference proteome</keyword>